<dbReference type="Proteomes" id="UP000217838">
    <property type="component" value="Unassembled WGS sequence"/>
</dbReference>
<gene>
    <name evidence="2" type="ORF">COB11_02625</name>
</gene>
<dbReference type="EMBL" id="NVUU01000024">
    <property type="protein sequence ID" value="PCI95272.1"/>
    <property type="molecule type" value="Genomic_DNA"/>
</dbReference>
<protein>
    <recommendedName>
        <fullName evidence="1">Methyltransferase domain-containing protein</fullName>
    </recommendedName>
</protein>
<sequence>MGDENILDIGCGNGQITATVSKFIQNGSILGIDLSSEMIEWAKRQYHPIEYPKSCLFSRS</sequence>
<dbReference type="AlphaFoldDB" id="A0A2A4YK83"/>
<feature type="domain" description="Methyltransferase" evidence="1">
    <location>
        <begin position="6"/>
        <end position="47"/>
    </location>
</feature>
<evidence type="ECO:0000313" key="2">
    <source>
        <dbReference type="EMBL" id="PCI95272.1"/>
    </source>
</evidence>
<evidence type="ECO:0000313" key="3">
    <source>
        <dbReference type="Proteomes" id="UP000217838"/>
    </source>
</evidence>
<dbReference type="SUPFAM" id="SSF53335">
    <property type="entry name" value="S-adenosyl-L-methionine-dependent methyltransferases"/>
    <property type="match status" value="1"/>
</dbReference>
<dbReference type="Pfam" id="PF13649">
    <property type="entry name" value="Methyltransf_25"/>
    <property type="match status" value="1"/>
</dbReference>
<dbReference type="InterPro" id="IPR041698">
    <property type="entry name" value="Methyltransf_25"/>
</dbReference>
<dbReference type="Gene3D" id="3.40.50.150">
    <property type="entry name" value="Vaccinia Virus protein VP39"/>
    <property type="match status" value="1"/>
</dbReference>
<accession>A0A2A4YK83</accession>
<dbReference type="CDD" id="cd02440">
    <property type="entry name" value="AdoMet_MTases"/>
    <property type="match status" value="1"/>
</dbReference>
<evidence type="ECO:0000259" key="1">
    <source>
        <dbReference type="Pfam" id="PF13649"/>
    </source>
</evidence>
<proteinExistence type="predicted"/>
<comment type="caution">
    <text evidence="2">The sequence shown here is derived from an EMBL/GenBank/DDBJ whole genome shotgun (WGS) entry which is preliminary data.</text>
</comment>
<organism evidence="2 3">
    <name type="scientific">Aerophobetes bacterium</name>
    <dbReference type="NCBI Taxonomy" id="2030807"/>
    <lineage>
        <taxon>Bacteria</taxon>
        <taxon>Candidatus Aerophobota</taxon>
    </lineage>
</organism>
<dbReference type="InterPro" id="IPR029063">
    <property type="entry name" value="SAM-dependent_MTases_sf"/>
</dbReference>
<reference evidence="3" key="1">
    <citation type="submission" date="2017-08" db="EMBL/GenBank/DDBJ databases">
        <title>A dynamic microbial community with high functional redundancy inhabits the cold, oxic subseafloor aquifer.</title>
        <authorList>
            <person name="Tully B.J."/>
            <person name="Wheat C.G."/>
            <person name="Glazer B.T."/>
            <person name="Huber J.A."/>
        </authorList>
    </citation>
    <scope>NUCLEOTIDE SEQUENCE [LARGE SCALE GENOMIC DNA]</scope>
</reference>
<name>A0A2A4YK83_UNCAE</name>